<dbReference type="AlphaFoldDB" id="A0A1T3NQ25"/>
<evidence type="ECO:0000313" key="2">
    <source>
        <dbReference type="Proteomes" id="UP000190037"/>
    </source>
</evidence>
<dbReference type="OrthoDB" id="4185975at2"/>
<accession>A0A1T3NQ25</accession>
<proteinExistence type="predicted"/>
<dbReference type="EMBL" id="MWQN01000002">
    <property type="protein sequence ID" value="OPC78812.1"/>
    <property type="molecule type" value="Genomic_DNA"/>
</dbReference>
<dbReference type="STRING" id="159449.B4N89_32235"/>
<comment type="caution">
    <text evidence="1">The sequence shown here is derived from an EMBL/GenBank/DDBJ whole genome shotgun (WGS) entry which is preliminary data.</text>
</comment>
<sequence>MRADAGDDSYRVVVDEAGLDCRGLTDVQLVRCVDTFADLLEELADGRQVAIMDLAYDVPCWGSITLATLRYASDGIVSRDARVRLATLVDKCRTIEPRDDEIPQPVVVAGVEREPSWGMAHALAQAVAGRAMSCLVLSTGFWPSGWITVVHRHESVDLHVLTDVDELTGFRRGILVRECVPPDAFLHLAGSAFADLIFADALDFRRFKGDYAEILPWLVELLGLLNDHFGDALERHKGDQSRVIAEFAARGFDISPESPQTKKNARAWEQRNVEYQGVLHRCEWHGKRLWNVDRVHFSLPIPEYGGRILVGVFDEHLDT</sequence>
<gene>
    <name evidence="1" type="ORF">B4N89_32235</name>
</gene>
<protein>
    <submittedName>
        <fullName evidence="1">Uncharacterized protein</fullName>
    </submittedName>
</protein>
<dbReference type="RefSeq" id="WP_078980017.1">
    <property type="nucleotide sequence ID" value="NZ_MWQN01000002.1"/>
</dbReference>
<name>A0A1T3NQ25_9ACTN</name>
<dbReference type="Proteomes" id="UP000190037">
    <property type="component" value="Unassembled WGS sequence"/>
</dbReference>
<evidence type="ECO:0000313" key="1">
    <source>
        <dbReference type="EMBL" id="OPC78812.1"/>
    </source>
</evidence>
<keyword evidence="2" id="KW-1185">Reference proteome</keyword>
<reference evidence="1 2" key="1">
    <citation type="submission" date="2017-03" db="EMBL/GenBank/DDBJ databases">
        <title>Draft genome sequence of Streptomyces scabrisporus NF3, endophyte isolated from Amphipterygium adstringens.</title>
        <authorList>
            <person name="Vazquez M."/>
            <person name="Ceapa C.D."/>
            <person name="Rodriguez Luna D."/>
            <person name="Sanchez Esquivel S."/>
        </authorList>
    </citation>
    <scope>NUCLEOTIDE SEQUENCE [LARGE SCALE GENOMIC DNA]</scope>
    <source>
        <strain evidence="1 2">NF3</strain>
    </source>
</reference>
<organism evidence="1 2">
    <name type="scientific">Embleya scabrispora</name>
    <dbReference type="NCBI Taxonomy" id="159449"/>
    <lineage>
        <taxon>Bacteria</taxon>
        <taxon>Bacillati</taxon>
        <taxon>Actinomycetota</taxon>
        <taxon>Actinomycetes</taxon>
        <taxon>Kitasatosporales</taxon>
        <taxon>Streptomycetaceae</taxon>
        <taxon>Embleya</taxon>
    </lineage>
</organism>